<keyword evidence="1 7" id="KW-0028">Amino-acid biosynthesis</keyword>
<comment type="function">
    <text evidence="7">Catalyzes the specific phosphorylation of the 3-hydroxyl group of shikimic acid using ATP as a cosubstrate.</text>
</comment>
<dbReference type="GO" id="GO:0005524">
    <property type="term" value="F:ATP binding"/>
    <property type="evidence" value="ECO:0007669"/>
    <property type="project" value="UniProtKB-UniRule"/>
</dbReference>
<dbReference type="eggNOG" id="COG0703">
    <property type="taxonomic scope" value="Bacteria"/>
</dbReference>
<dbReference type="EC" id="2.7.1.71" evidence="7"/>
<dbReference type="SUPFAM" id="SSF52540">
    <property type="entry name" value="P-loop containing nucleoside triphosphate hydrolases"/>
    <property type="match status" value="1"/>
</dbReference>
<dbReference type="CDD" id="cd00464">
    <property type="entry name" value="SK"/>
    <property type="match status" value="1"/>
</dbReference>
<dbReference type="HOGENOM" id="CLU_057607_4_1_9"/>
<dbReference type="GO" id="GO:0009423">
    <property type="term" value="P:chorismate biosynthetic process"/>
    <property type="evidence" value="ECO:0007669"/>
    <property type="project" value="UniProtKB-UniRule"/>
</dbReference>
<keyword evidence="2 7" id="KW-0808">Transferase</keyword>
<dbReference type="EMBL" id="AWVF01000253">
    <property type="protein sequence ID" value="ERJ94432.1"/>
    <property type="molecule type" value="Genomic_DNA"/>
</dbReference>
<dbReference type="GO" id="GO:0004765">
    <property type="term" value="F:shikimate kinase activity"/>
    <property type="evidence" value="ECO:0007669"/>
    <property type="project" value="UniProtKB-UniRule"/>
</dbReference>
<dbReference type="GeneID" id="93693968"/>
<dbReference type="GO" id="GO:0000287">
    <property type="term" value="F:magnesium ion binding"/>
    <property type="evidence" value="ECO:0007669"/>
    <property type="project" value="UniProtKB-UniRule"/>
</dbReference>
<dbReference type="PANTHER" id="PTHR21087">
    <property type="entry name" value="SHIKIMATE KINASE"/>
    <property type="match status" value="1"/>
</dbReference>
<keyword evidence="7" id="KW-0479">Metal-binding</keyword>
<evidence type="ECO:0000313" key="9">
    <source>
        <dbReference type="Proteomes" id="UP000016662"/>
    </source>
</evidence>
<dbReference type="Pfam" id="PF01202">
    <property type="entry name" value="SKI"/>
    <property type="match status" value="1"/>
</dbReference>
<organism evidence="8 9">
    <name type="scientific">Ruminococcus callidus ATCC 27760</name>
    <dbReference type="NCBI Taxonomy" id="411473"/>
    <lineage>
        <taxon>Bacteria</taxon>
        <taxon>Bacillati</taxon>
        <taxon>Bacillota</taxon>
        <taxon>Clostridia</taxon>
        <taxon>Eubacteriales</taxon>
        <taxon>Oscillospiraceae</taxon>
        <taxon>Ruminococcus</taxon>
    </lineage>
</organism>
<feature type="binding site" evidence="7">
    <location>
        <begin position="11"/>
        <end position="16"/>
    </location>
    <ligand>
        <name>ATP</name>
        <dbReference type="ChEBI" id="CHEBI:30616"/>
    </ligand>
</feature>
<protein>
    <recommendedName>
        <fullName evidence="7">Shikimate kinase</fullName>
        <shortName evidence="7">SK</shortName>
        <ecNumber evidence="7">2.7.1.71</ecNumber>
    </recommendedName>
</protein>
<dbReference type="HAMAP" id="MF_00109">
    <property type="entry name" value="Shikimate_kinase"/>
    <property type="match status" value="1"/>
</dbReference>
<comment type="catalytic activity">
    <reaction evidence="7">
        <text>shikimate + ATP = 3-phosphoshikimate + ADP + H(+)</text>
        <dbReference type="Rhea" id="RHEA:13121"/>
        <dbReference type="ChEBI" id="CHEBI:15378"/>
        <dbReference type="ChEBI" id="CHEBI:30616"/>
        <dbReference type="ChEBI" id="CHEBI:36208"/>
        <dbReference type="ChEBI" id="CHEBI:145989"/>
        <dbReference type="ChEBI" id="CHEBI:456216"/>
        <dbReference type="EC" id="2.7.1.71"/>
    </reaction>
</comment>
<dbReference type="OrthoDB" id="9800332at2"/>
<dbReference type="PATRIC" id="fig|411473.3.peg.1682"/>
<evidence type="ECO:0000256" key="7">
    <source>
        <dbReference type="HAMAP-Rule" id="MF_00109"/>
    </source>
</evidence>
<comment type="pathway">
    <text evidence="7">Metabolic intermediate biosynthesis; chorismate biosynthesis; chorismate from D-erythrose 4-phosphate and phosphoenolpyruvate: step 5/7.</text>
</comment>
<reference evidence="8 9" key="1">
    <citation type="submission" date="2013-07" db="EMBL/GenBank/DDBJ databases">
        <authorList>
            <person name="Weinstock G."/>
            <person name="Sodergren E."/>
            <person name="Wylie T."/>
            <person name="Fulton L."/>
            <person name="Fulton R."/>
            <person name="Fronick C."/>
            <person name="O'Laughlin M."/>
            <person name="Godfrey J."/>
            <person name="Miner T."/>
            <person name="Herter B."/>
            <person name="Appelbaum E."/>
            <person name="Cordes M."/>
            <person name="Lek S."/>
            <person name="Wollam A."/>
            <person name="Pepin K.H."/>
            <person name="Palsikar V.B."/>
            <person name="Mitreva M."/>
            <person name="Wilson R.K."/>
        </authorList>
    </citation>
    <scope>NUCLEOTIDE SEQUENCE [LARGE SCALE GENOMIC DNA]</scope>
    <source>
        <strain evidence="8 9">ATCC 27760</strain>
    </source>
</reference>
<keyword evidence="7" id="KW-0963">Cytoplasm</keyword>
<dbReference type="GO" id="GO:0009073">
    <property type="term" value="P:aromatic amino acid family biosynthetic process"/>
    <property type="evidence" value="ECO:0007669"/>
    <property type="project" value="UniProtKB-KW"/>
</dbReference>
<dbReference type="PRINTS" id="PR01100">
    <property type="entry name" value="SHIKIMTKNASE"/>
</dbReference>
<evidence type="ECO:0000256" key="4">
    <source>
        <dbReference type="ARBA" id="ARBA00022777"/>
    </source>
</evidence>
<feature type="binding site" evidence="7">
    <location>
        <position position="33"/>
    </location>
    <ligand>
        <name>substrate</name>
    </ligand>
</feature>
<evidence type="ECO:0000256" key="1">
    <source>
        <dbReference type="ARBA" id="ARBA00022605"/>
    </source>
</evidence>
<evidence type="ECO:0000256" key="2">
    <source>
        <dbReference type="ARBA" id="ARBA00022679"/>
    </source>
</evidence>
<keyword evidence="3 7" id="KW-0547">Nucleotide-binding</keyword>
<dbReference type="InterPro" id="IPR027417">
    <property type="entry name" value="P-loop_NTPase"/>
</dbReference>
<dbReference type="RefSeq" id="WP_021683552.1">
    <property type="nucleotide sequence ID" value="NZ_KI260492.1"/>
</dbReference>
<evidence type="ECO:0000256" key="6">
    <source>
        <dbReference type="ARBA" id="ARBA00023141"/>
    </source>
</evidence>
<comment type="subcellular location">
    <subcellularLocation>
        <location evidence="7">Cytoplasm</location>
    </subcellularLocation>
</comment>
<dbReference type="GO" id="GO:0008652">
    <property type="term" value="P:amino acid biosynthetic process"/>
    <property type="evidence" value="ECO:0007669"/>
    <property type="project" value="UniProtKB-KW"/>
</dbReference>
<comment type="caution">
    <text evidence="7">Lacks conserved residue(s) required for the propagation of feature annotation.</text>
</comment>
<evidence type="ECO:0000313" key="8">
    <source>
        <dbReference type="EMBL" id="ERJ94432.1"/>
    </source>
</evidence>
<sequence length="174" mass="19266">MHNITLIGMPGSGKTTFGKTLAAGLSYHFIDTDDVIIQTYHKPLMELIDEYGTEGFITLEGKVLQSIYTNQAVISTGGSAVYSDDAMQYLKSTGIVIYLHHQLDVLAQRVGNLVTRGVVCHSGCTTLEDLYEERCPLYEKYADLTVDFTGCSVEQCSEKLLKTVQAYLKEHPNC</sequence>
<dbReference type="InterPro" id="IPR000623">
    <property type="entry name" value="Shikimate_kinase/TSH1"/>
</dbReference>
<evidence type="ECO:0000256" key="5">
    <source>
        <dbReference type="ARBA" id="ARBA00022840"/>
    </source>
</evidence>
<keyword evidence="7" id="KW-0460">Magnesium</keyword>
<keyword evidence="9" id="KW-1185">Reference proteome</keyword>
<keyword evidence="5 7" id="KW-0067">ATP-binding</keyword>
<comment type="cofactor">
    <cofactor evidence="7">
        <name>Mg(2+)</name>
        <dbReference type="ChEBI" id="CHEBI:18420"/>
    </cofactor>
    <text evidence="7">Binds 1 Mg(2+) ion per subunit.</text>
</comment>
<name>U2KQ70_9FIRM</name>
<keyword evidence="6 7" id="KW-0057">Aromatic amino acid biosynthesis</keyword>
<dbReference type="GO" id="GO:0005829">
    <property type="term" value="C:cytosol"/>
    <property type="evidence" value="ECO:0007669"/>
    <property type="project" value="TreeGrafter"/>
</dbReference>
<comment type="similarity">
    <text evidence="7">Belongs to the shikimate kinase family.</text>
</comment>
<dbReference type="UniPathway" id="UPA00053">
    <property type="reaction ID" value="UER00088"/>
</dbReference>
<dbReference type="STRING" id="411473.RUMCAL_02039"/>
<feature type="binding site" evidence="7">
    <location>
        <position position="78"/>
    </location>
    <ligand>
        <name>substrate</name>
    </ligand>
</feature>
<gene>
    <name evidence="7" type="primary">aroK</name>
    <name evidence="8" type="ORF">RUMCAL_02039</name>
</gene>
<comment type="caution">
    <text evidence="8">The sequence shown here is derived from an EMBL/GenBank/DDBJ whole genome shotgun (WGS) entry which is preliminary data.</text>
</comment>
<feature type="binding site" evidence="7">
    <location>
        <position position="134"/>
    </location>
    <ligand>
        <name>substrate</name>
    </ligand>
</feature>
<dbReference type="Gene3D" id="3.40.50.300">
    <property type="entry name" value="P-loop containing nucleotide triphosphate hydrolases"/>
    <property type="match status" value="1"/>
</dbReference>
<feature type="binding site" evidence="7">
    <location>
        <position position="15"/>
    </location>
    <ligand>
        <name>Mg(2+)</name>
        <dbReference type="ChEBI" id="CHEBI:18420"/>
    </ligand>
</feature>
<comment type="subunit">
    <text evidence="7">Monomer.</text>
</comment>
<keyword evidence="4 7" id="KW-0418">Kinase</keyword>
<dbReference type="PANTHER" id="PTHR21087:SF16">
    <property type="entry name" value="SHIKIMATE KINASE 1, CHLOROPLASTIC"/>
    <property type="match status" value="1"/>
</dbReference>
<evidence type="ECO:0000256" key="3">
    <source>
        <dbReference type="ARBA" id="ARBA00022741"/>
    </source>
</evidence>
<dbReference type="Proteomes" id="UP000016662">
    <property type="component" value="Unassembled WGS sequence"/>
</dbReference>
<feature type="binding site" evidence="7">
    <location>
        <position position="116"/>
    </location>
    <ligand>
        <name>ATP</name>
        <dbReference type="ChEBI" id="CHEBI:30616"/>
    </ligand>
</feature>
<dbReference type="AlphaFoldDB" id="U2KQ70"/>
<accession>U2KQ70</accession>
<proteinExistence type="inferred from homology"/>
<dbReference type="InterPro" id="IPR031322">
    <property type="entry name" value="Shikimate/glucono_kinase"/>
</dbReference>